<evidence type="ECO:0000313" key="2">
    <source>
        <dbReference type="Proteomes" id="UP000007797"/>
    </source>
</evidence>
<keyword evidence="2" id="KW-1185">Reference proteome</keyword>
<organism evidence="1 2">
    <name type="scientific">Cavenderia fasciculata</name>
    <name type="common">Slime mold</name>
    <name type="synonym">Dictyostelium fasciculatum</name>
    <dbReference type="NCBI Taxonomy" id="261658"/>
    <lineage>
        <taxon>Eukaryota</taxon>
        <taxon>Amoebozoa</taxon>
        <taxon>Evosea</taxon>
        <taxon>Eumycetozoa</taxon>
        <taxon>Dictyostelia</taxon>
        <taxon>Acytosteliales</taxon>
        <taxon>Cavenderiaceae</taxon>
        <taxon>Cavenderia</taxon>
    </lineage>
</organism>
<gene>
    <name evidence="1" type="ORF">DFA_00803</name>
</gene>
<dbReference type="GeneID" id="14874022"/>
<dbReference type="RefSeq" id="XP_004358785.1">
    <property type="nucleotide sequence ID" value="XM_004358728.1"/>
</dbReference>
<evidence type="ECO:0000313" key="1">
    <source>
        <dbReference type="EMBL" id="EGG20935.1"/>
    </source>
</evidence>
<proteinExistence type="predicted"/>
<name>F4PTV6_CACFS</name>
<dbReference type="AlphaFoldDB" id="F4PTV6"/>
<dbReference type="EMBL" id="GL883010">
    <property type="protein sequence ID" value="EGG20935.1"/>
    <property type="molecule type" value="Genomic_DNA"/>
</dbReference>
<sequence length="116" mass="13531">MGLKIGANSHIRKLDRDIAHSLDPNYPPHVHLRIEKDEGQAKLSTDIMIKPFIEPNLDVFFCKLFKKYYGQNDHTMSASHIQPYDPFNFHEYLALQPHYSGQNYDIKIFINVNDNS</sequence>
<protein>
    <submittedName>
        <fullName evidence="1">Uncharacterized protein</fullName>
    </submittedName>
</protein>
<dbReference type="Proteomes" id="UP000007797">
    <property type="component" value="Unassembled WGS sequence"/>
</dbReference>
<reference evidence="2" key="1">
    <citation type="journal article" date="2011" name="Genome Res.">
        <title>Phylogeny-wide analysis of social amoeba genomes highlights ancient origins for complex intercellular communication.</title>
        <authorList>
            <person name="Heidel A.J."/>
            <person name="Lawal H.M."/>
            <person name="Felder M."/>
            <person name="Schilde C."/>
            <person name="Helps N.R."/>
            <person name="Tunggal B."/>
            <person name="Rivero F."/>
            <person name="John U."/>
            <person name="Schleicher M."/>
            <person name="Eichinger L."/>
            <person name="Platzer M."/>
            <person name="Noegel A.A."/>
            <person name="Schaap P."/>
            <person name="Gloeckner G."/>
        </authorList>
    </citation>
    <scope>NUCLEOTIDE SEQUENCE [LARGE SCALE GENOMIC DNA]</scope>
    <source>
        <strain evidence="2">SH3</strain>
    </source>
</reference>
<dbReference type="KEGG" id="dfa:DFA_00803"/>
<accession>F4PTV6</accession>